<accession>A0A9Q8T3G0</accession>
<dbReference type="EMBL" id="CP019479">
    <property type="protein sequence ID" value="UQC88422.1"/>
    <property type="molecule type" value="Genomic_DNA"/>
</dbReference>
<evidence type="ECO:0000313" key="2">
    <source>
        <dbReference type="Proteomes" id="UP000830671"/>
    </source>
</evidence>
<evidence type="ECO:0000313" key="1">
    <source>
        <dbReference type="EMBL" id="UQC88422.1"/>
    </source>
</evidence>
<sequence length="69" mass="7770">MCVSWLNFSNSLSIFPLHTPHHVEAFQKTNLIARAQQVKTRQRRCLGTSYAYAVYATQPPSLATTSQSD</sequence>
<dbReference type="AlphaFoldDB" id="A0A9Q8T3G0"/>
<keyword evidence="2" id="KW-1185">Reference proteome</keyword>
<gene>
    <name evidence="1" type="ORF">CLUP02_13946</name>
</gene>
<reference evidence="1" key="1">
    <citation type="journal article" date="2021" name="Mol. Plant Microbe Interact.">
        <title>Complete Genome Sequence of the Plant-Pathogenic Fungus Colletotrichum lupini.</title>
        <authorList>
            <person name="Baroncelli R."/>
            <person name="Pensec F."/>
            <person name="Da Lio D."/>
            <person name="Boufleur T."/>
            <person name="Vicente I."/>
            <person name="Sarrocco S."/>
            <person name="Picot A."/>
            <person name="Baraldi E."/>
            <person name="Sukno S."/>
            <person name="Thon M."/>
            <person name="Le Floch G."/>
        </authorList>
    </citation>
    <scope>NUCLEOTIDE SEQUENCE</scope>
    <source>
        <strain evidence="1">IMI 504893</strain>
    </source>
</reference>
<name>A0A9Q8T3G0_9PEZI</name>
<proteinExistence type="predicted"/>
<organism evidence="1 2">
    <name type="scientific">Colletotrichum lupini</name>
    <dbReference type="NCBI Taxonomy" id="145971"/>
    <lineage>
        <taxon>Eukaryota</taxon>
        <taxon>Fungi</taxon>
        <taxon>Dikarya</taxon>
        <taxon>Ascomycota</taxon>
        <taxon>Pezizomycotina</taxon>
        <taxon>Sordariomycetes</taxon>
        <taxon>Hypocreomycetidae</taxon>
        <taxon>Glomerellales</taxon>
        <taxon>Glomerellaceae</taxon>
        <taxon>Colletotrichum</taxon>
        <taxon>Colletotrichum acutatum species complex</taxon>
    </lineage>
</organism>
<dbReference type="GeneID" id="73347891"/>
<dbReference type="RefSeq" id="XP_049150027.1">
    <property type="nucleotide sequence ID" value="XM_049292881.1"/>
</dbReference>
<dbReference type="KEGG" id="clup:CLUP02_13946"/>
<protein>
    <submittedName>
        <fullName evidence="1">Uncharacterized protein</fullName>
    </submittedName>
</protein>
<dbReference type="Proteomes" id="UP000830671">
    <property type="component" value="Chromosome 7"/>
</dbReference>